<keyword evidence="2" id="KW-1185">Reference proteome</keyword>
<comment type="caution">
    <text evidence="1">The sequence shown here is derived from an EMBL/GenBank/DDBJ whole genome shotgun (WGS) entry which is preliminary data.</text>
</comment>
<dbReference type="RefSeq" id="WP_377485641.1">
    <property type="nucleotide sequence ID" value="NZ_JBHUOX010000010.1"/>
</dbReference>
<accession>A0ABW6BWJ6</accession>
<dbReference type="Gene3D" id="3.40.50.11350">
    <property type="match status" value="1"/>
</dbReference>
<gene>
    <name evidence="1" type="ORF">ACFS7Z_14065</name>
</gene>
<proteinExistence type="predicted"/>
<reference evidence="2" key="1">
    <citation type="journal article" date="2019" name="Int. J. Syst. Evol. Microbiol.">
        <title>The Global Catalogue of Microorganisms (GCM) 10K type strain sequencing project: providing services to taxonomists for standard genome sequencing and annotation.</title>
        <authorList>
            <consortium name="The Broad Institute Genomics Platform"/>
            <consortium name="The Broad Institute Genome Sequencing Center for Infectious Disease"/>
            <person name="Wu L."/>
            <person name="Ma J."/>
        </authorList>
    </citation>
    <scope>NUCLEOTIDE SEQUENCE [LARGE SCALE GENOMIC DNA]</scope>
    <source>
        <strain evidence="2">KCTC 23984</strain>
    </source>
</reference>
<evidence type="ECO:0008006" key="3">
    <source>
        <dbReference type="Google" id="ProtNLM"/>
    </source>
</evidence>
<sequence>MIVLRDHPGRLCNRLWSYVPFISFCLKHGQELLILHFDRYYDLFDDLEAVPGIRLQKHHTAGKLTLGSRLLHRVIPKLPEPALRFTNIYSDKDFWENERWSSALPAHKTHIYFKSGVEHLQKSLFLPEHHEKVRLLFRPRQAIIYKIAQQLEEQRTKHQVVVGVHIRRSDYRWFKRGAYYFQDSTYYNYMAALETELQAAGKSVSFLLSSDEKLNQSHFKGLNTFQISNSVDVEDLYALSLTDYIIGVPSTFSMWASFYGKVPLRILQFEDEKISLNQFSVIVAQDVFENGERFTHHDWLNKSTGLKGQAQILLKAQNSAFPEPQVKPDMEKSTDIKYLYMQNSSFFKF</sequence>
<dbReference type="Proteomes" id="UP001597641">
    <property type="component" value="Unassembled WGS sequence"/>
</dbReference>
<dbReference type="EMBL" id="JBHUOX010000010">
    <property type="protein sequence ID" value="MFD3001491.1"/>
    <property type="molecule type" value="Genomic_DNA"/>
</dbReference>
<evidence type="ECO:0000313" key="1">
    <source>
        <dbReference type="EMBL" id="MFD3001491.1"/>
    </source>
</evidence>
<name>A0ABW6BWJ6_9BACT</name>
<organism evidence="1 2">
    <name type="scientific">Pontibacter toksunensis</name>
    <dbReference type="NCBI Taxonomy" id="1332631"/>
    <lineage>
        <taxon>Bacteria</taxon>
        <taxon>Pseudomonadati</taxon>
        <taxon>Bacteroidota</taxon>
        <taxon>Cytophagia</taxon>
        <taxon>Cytophagales</taxon>
        <taxon>Hymenobacteraceae</taxon>
        <taxon>Pontibacter</taxon>
    </lineage>
</organism>
<evidence type="ECO:0000313" key="2">
    <source>
        <dbReference type="Proteomes" id="UP001597641"/>
    </source>
</evidence>
<protein>
    <recommendedName>
        <fullName evidence="3">Glycosyl transferase family 11</fullName>
    </recommendedName>
</protein>